<dbReference type="InterPro" id="IPR036805">
    <property type="entry name" value="Tscrpt_elong_fac_GreA/B_N_sf"/>
</dbReference>
<organism evidence="5 6">
    <name type="scientific">Oligosphaera ethanolica</name>
    <dbReference type="NCBI Taxonomy" id="760260"/>
    <lineage>
        <taxon>Bacteria</taxon>
        <taxon>Pseudomonadati</taxon>
        <taxon>Lentisphaerota</taxon>
        <taxon>Oligosphaeria</taxon>
        <taxon>Oligosphaerales</taxon>
        <taxon>Oligosphaeraceae</taxon>
        <taxon>Oligosphaera</taxon>
    </lineage>
</organism>
<dbReference type="GO" id="GO:0006354">
    <property type="term" value="P:DNA-templated transcription elongation"/>
    <property type="evidence" value="ECO:0007669"/>
    <property type="project" value="TreeGrafter"/>
</dbReference>
<dbReference type="InterPro" id="IPR023459">
    <property type="entry name" value="Tscrpt_elong_fac_GreA/B_fam"/>
</dbReference>
<dbReference type="PANTHER" id="PTHR30437">
    <property type="entry name" value="TRANSCRIPTION ELONGATION FACTOR GREA"/>
    <property type="match status" value="1"/>
</dbReference>
<dbReference type="Gene3D" id="3.10.50.30">
    <property type="entry name" value="Transcription elongation factor, GreA/GreB, C-terminal domain"/>
    <property type="match status" value="1"/>
</dbReference>
<dbReference type="AlphaFoldDB" id="A0AAE3VHD2"/>
<name>A0AAE3VHD2_9BACT</name>
<dbReference type="EMBL" id="JAUSVL010000001">
    <property type="protein sequence ID" value="MDQ0290632.1"/>
    <property type="molecule type" value="Genomic_DNA"/>
</dbReference>
<dbReference type="SUPFAM" id="SSF46557">
    <property type="entry name" value="GreA transcript cleavage protein, N-terminal domain"/>
    <property type="match status" value="1"/>
</dbReference>
<sequence>MASKITYSSCDETLENQLLAAADGNAAALTALAELLRGASPKQCSQWEAGVKSFWQSGLELVIDKMDSKQLRPEDSLLLGSMLAAGFDSVGMRDRYAALAKRVFSHYRDPIGLTAAIGIRNDALGIAQVYQRWQVIGELKIGAYCYDSSSGVGTIAAIDDLANDVQVQFDRRRSMSLSQFVDSVIVIKDLSLLHEVLSGKHSGKLPPIKDISAALPVSLVAAGAIPDGIVKQLLVPAVLTDDAFARATTAVGGAPKASAVSAPVTNAPAPTVAAPPPGSQRWDHSRSILELCERLKGVTSLKVDSEPTLDNVQRILQQAGIRPDQSDHFALALAMLQKMSGDLGDWLRTTVEYLADEAVIWHNGDTWAEVTDKLPGKLAPFWFKATQIAKGSDYLTTNTLRLPFRLWAQTEKLLGSGSDKDLLAAKVLDALEGKHASADLLMWLWRSGSQAVKDKYLSDSHLIFKTLQLDVRGNYLRAQRDLRRLLLEDEKFHRQVMLNGDRDALIALVRCIKRLPLLDSGERQSLLVKIVRYYPEHIHEVEERRQAPARRAVGKLTSKRSYKQRQEELEHLVNVLVPANIAAIEHARGYGDLRENSEFKYAKEQQVFLASRRQELETSLNGMRATDFSDVEVDGVAVPGSTITVRYPNGKKEDFHLLGLFDSVPEKNMISYETPLGETLMGCKPGMDLTMPSGDNVTVVAVSPLPAELRAWVVGA</sequence>
<evidence type="ECO:0000259" key="4">
    <source>
        <dbReference type="Pfam" id="PF03449"/>
    </source>
</evidence>
<dbReference type="InterPro" id="IPR001437">
    <property type="entry name" value="Tscrpt_elong_fac_GreA/B_C"/>
</dbReference>
<keyword evidence="6" id="KW-1185">Reference proteome</keyword>
<comment type="caution">
    <text evidence="5">The sequence shown here is derived from an EMBL/GenBank/DDBJ whole genome shotgun (WGS) entry which is preliminary data.</text>
</comment>
<evidence type="ECO:0000313" key="6">
    <source>
        <dbReference type="Proteomes" id="UP001238163"/>
    </source>
</evidence>
<dbReference type="GO" id="GO:0003677">
    <property type="term" value="F:DNA binding"/>
    <property type="evidence" value="ECO:0007669"/>
    <property type="project" value="InterPro"/>
</dbReference>
<dbReference type="SUPFAM" id="SSF54534">
    <property type="entry name" value="FKBP-like"/>
    <property type="match status" value="1"/>
</dbReference>
<gene>
    <name evidence="5" type="ORF">J3R75_002739</name>
</gene>
<dbReference type="Pfam" id="PF01272">
    <property type="entry name" value="GreA_GreB"/>
    <property type="match status" value="1"/>
</dbReference>
<dbReference type="Pfam" id="PF03449">
    <property type="entry name" value="GreA_GreB_N"/>
    <property type="match status" value="1"/>
</dbReference>
<dbReference type="RefSeq" id="WP_307262319.1">
    <property type="nucleotide sequence ID" value="NZ_JAUSVL010000001.1"/>
</dbReference>
<evidence type="ECO:0000256" key="1">
    <source>
        <dbReference type="ARBA" id="ARBA00023015"/>
    </source>
</evidence>
<reference evidence="5" key="1">
    <citation type="submission" date="2023-07" db="EMBL/GenBank/DDBJ databases">
        <title>Genomic Encyclopedia of Type Strains, Phase IV (KMG-IV): sequencing the most valuable type-strain genomes for metagenomic binning, comparative biology and taxonomic classification.</title>
        <authorList>
            <person name="Goeker M."/>
        </authorList>
    </citation>
    <scope>NUCLEOTIDE SEQUENCE</scope>
    <source>
        <strain evidence="5">DSM 24202</strain>
    </source>
</reference>
<dbReference type="PANTHER" id="PTHR30437:SF4">
    <property type="entry name" value="TRANSCRIPTION ELONGATION FACTOR GREA"/>
    <property type="match status" value="1"/>
</dbReference>
<dbReference type="GO" id="GO:0070063">
    <property type="term" value="F:RNA polymerase binding"/>
    <property type="evidence" value="ECO:0007669"/>
    <property type="project" value="InterPro"/>
</dbReference>
<feature type="domain" description="Transcription elongation factor GreA/GreB N-terminal" evidence="4">
    <location>
        <begin position="558"/>
        <end position="621"/>
    </location>
</feature>
<protein>
    <submittedName>
        <fullName evidence="5">Transcription elongation GreA/GreB family factor</fullName>
    </submittedName>
</protein>
<feature type="domain" description="Transcription elongation factor GreA/GreB C-terminal" evidence="3">
    <location>
        <begin position="635"/>
        <end position="703"/>
    </location>
</feature>
<dbReference type="GO" id="GO:0032784">
    <property type="term" value="P:regulation of DNA-templated transcription elongation"/>
    <property type="evidence" value="ECO:0007669"/>
    <property type="project" value="InterPro"/>
</dbReference>
<dbReference type="InterPro" id="IPR022691">
    <property type="entry name" value="Tscrpt_elong_fac_GreA/B_N"/>
</dbReference>
<proteinExistence type="predicted"/>
<keyword evidence="1" id="KW-0805">Transcription regulation</keyword>
<keyword evidence="2" id="KW-0804">Transcription</keyword>
<evidence type="ECO:0000259" key="3">
    <source>
        <dbReference type="Pfam" id="PF01272"/>
    </source>
</evidence>
<evidence type="ECO:0000256" key="2">
    <source>
        <dbReference type="ARBA" id="ARBA00023163"/>
    </source>
</evidence>
<accession>A0AAE3VHD2</accession>
<evidence type="ECO:0000313" key="5">
    <source>
        <dbReference type="EMBL" id="MDQ0290632.1"/>
    </source>
</evidence>
<dbReference type="Gene3D" id="1.10.287.180">
    <property type="entry name" value="Transcription elongation factor, GreA/GreB, N-terminal domain"/>
    <property type="match status" value="1"/>
</dbReference>
<dbReference type="Proteomes" id="UP001238163">
    <property type="component" value="Unassembled WGS sequence"/>
</dbReference>
<dbReference type="InterPro" id="IPR036953">
    <property type="entry name" value="GreA/GreB_C_sf"/>
</dbReference>